<feature type="compositionally biased region" description="Low complexity" evidence="1">
    <location>
        <begin position="36"/>
        <end position="51"/>
    </location>
</feature>
<feature type="region of interest" description="Disordered" evidence="1">
    <location>
        <begin position="1"/>
        <end position="69"/>
    </location>
</feature>
<evidence type="ECO:0000256" key="1">
    <source>
        <dbReference type="SAM" id="MobiDB-lite"/>
    </source>
</evidence>
<proteinExistence type="predicted"/>
<evidence type="ECO:0000313" key="4">
    <source>
        <dbReference type="Proteomes" id="UP000053820"/>
    </source>
</evidence>
<sequence>MSGYYQSGEPQGRPSAPPPPYSAEQAFEEPAFNYTRSSQQRPQPFNQPRFQGPTPSPRAYPTSNLRTHSETVHLIPKQTRDSSTGTGTCCTFLAVIVIFIIGFTLRPFAFNYDEEGRQMHNMFWTDVQASTCTAYATREYSARLANVPYWYHRQLEACKATPLVIHDVSSLPSTCEDQGPQGIIGRWTVNHNEPDCVSFWIEYKDKGCTSKGSGMRRIEHRLSNLPEGGDWREFAATTPVRFHGLQFRGAQEAFQTIWGVFGLWEIEDDQC</sequence>
<evidence type="ECO:0000256" key="2">
    <source>
        <dbReference type="SAM" id="Phobius"/>
    </source>
</evidence>
<organism evidence="3 4">
    <name type="scientific">Hydnomerulius pinastri MD-312</name>
    <dbReference type="NCBI Taxonomy" id="994086"/>
    <lineage>
        <taxon>Eukaryota</taxon>
        <taxon>Fungi</taxon>
        <taxon>Dikarya</taxon>
        <taxon>Basidiomycota</taxon>
        <taxon>Agaricomycotina</taxon>
        <taxon>Agaricomycetes</taxon>
        <taxon>Agaricomycetidae</taxon>
        <taxon>Boletales</taxon>
        <taxon>Boletales incertae sedis</taxon>
        <taxon>Leucogyrophana</taxon>
    </lineage>
</organism>
<keyword evidence="2" id="KW-0472">Membrane</keyword>
<dbReference type="OrthoDB" id="3153758at2759"/>
<dbReference type="EMBL" id="KN839876">
    <property type="protein sequence ID" value="KIJ60155.1"/>
    <property type="molecule type" value="Genomic_DNA"/>
</dbReference>
<gene>
    <name evidence="3" type="ORF">HYDPIDRAFT_117636</name>
</gene>
<name>A0A0C9VQY8_9AGAM</name>
<reference evidence="3 4" key="1">
    <citation type="submission" date="2014-04" db="EMBL/GenBank/DDBJ databases">
        <title>Evolutionary Origins and Diversification of the Mycorrhizal Mutualists.</title>
        <authorList>
            <consortium name="DOE Joint Genome Institute"/>
            <consortium name="Mycorrhizal Genomics Consortium"/>
            <person name="Kohler A."/>
            <person name="Kuo A."/>
            <person name="Nagy L.G."/>
            <person name="Floudas D."/>
            <person name="Copeland A."/>
            <person name="Barry K.W."/>
            <person name="Cichocki N."/>
            <person name="Veneault-Fourrey C."/>
            <person name="LaButti K."/>
            <person name="Lindquist E.A."/>
            <person name="Lipzen A."/>
            <person name="Lundell T."/>
            <person name="Morin E."/>
            <person name="Murat C."/>
            <person name="Riley R."/>
            <person name="Ohm R."/>
            <person name="Sun H."/>
            <person name="Tunlid A."/>
            <person name="Henrissat B."/>
            <person name="Grigoriev I.V."/>
            <person name="Hibbett D.S."/>
            <person name="Martin F."/>
        </authorList>
    </citation>
    <scope>NUCLEOTIDE SEQUENCE [LARGE SCALE GENOMIC DNA]</scope>
    <source>
        <strain evidence="3 4">MD-312</strain>
    </source>
</reference>
<keyword evidence="4" id="KW-1185">Reference proteome</keyword>
<dbReference type="HOGENOM" id="CLU_050250_2_0_1"/>
<keyword evidence="2" id="KW-0812">Transmembrane</keyword>
<accession>A0A0C9VQY8</accession>
<dbReference type="AlphaFoldDB" id="A0A0C9VQY8"/>
<dbReference type="Proteomes" id="UP000053820">
    <property type="component" value="Unassembled WGS sequence"/>
</dbReference>
<protein>
    <submittedName>
        <fullName evidence="3">Unplaced genomic scaffold scaffold_42, whole genome shotgun sequence</fullName>
    </submittedName>
</protein>
<feature type="transmembrane region" description="Helical" evidence="2">
    <location>
        <begin position="92"/>
        <end position="112"/>
    </location>
</feature>
<keyword evidence="2" id="KW-1133">Transmembrane helix</keyword>
<evidence type="ECO:0000313" key="3">
    <source>
        <dbReference type="EMBL" id="KIJ60155.1"/>
    </source>
</evidence>